<accession>A0A0T5X8X2</accession>
<gene>
    <name evidence="3" type="primary">smpB</name>
    <name evidence="4" type="ORF">HMPREF1705_03845</name>
</gene>
<organism evidence="4 5">
    <name type="scientific">Acetomicrobium hydrogeniformans ATCC BAA-1850</name>
    <dbReference type="NCBI Taxonomy" id="592015"/>
    <lineage>
        <taxon>Bacteria</taxon>
        <taxon>Thermotogati</taxon>
        <taxon>Synergistota</taxon>
        <taxon>Synergistia</taxon>
        <taxon>Synergistales</taxon>
        <taxon>Acetomicrobiaceae</taxon>
        <taxon>Acetomicrobium</taxon>
    </lineage>
</organism>
<dbReference type="Gene3D" id="2.40.280.10">
    <property type="match status" value="1"/>
</dbReference>
<comment type="caution">
    <text evidence="4">The sequence shown here is derived from an EMBL/GenBank/DDBJ whole genome shotgun (WGS) entry which is preliminary data.</text>
</comment>
<evidence type="ECO:0000256" key="3">
    <source>
        <dbReference type="HAMAP-Rule" id="MF_00023"/>
    </source>
</evidence>
<comment type="function">
    <text evidence="3">Required for rescue of stalled ribosomes mediated by trans-translation. Binds to transfer-messenger RNA (tmRNA), required for stable association of tmRNA with ribosomes. tmRNA and SmpB together mimic tRNA shape, replacing the anticodon stem-loop with SmpB. tmRNA is encoded by the ssrA gene; the 2 termini fold to resemble tRNA(Ala) and it encodes a 'tag peptide', a short internal open reading frame. During trans-translation Ala-aminoacylated tmRNA acts like a tRNA, entering the A-site of stalled ribosomes, displacing the stalled mRNA. The ribosome then switches to translate the ORF on the tmRNA; the nascent peptide is terminated with the 'tag peptide' encoded by the tmRNA and targeted for degradation. The ribosome is freed to recommence translation, which seems to be the essential function of trans-translation.</text>
</comment>
<evidence type="ECO:0000256" key="2">
    <source>
        <dbReference type="ARBA" id="ARBA00022884"/>
    </source>
</evidence>
<dbReference type="GO" id="GO:0070929">
    <property type="term" value="P:trans-translation"/>
    <property type="evidence" value="ECO:0007669"/>
    <property type="project" value="UniProtKB-UniRule"/>
</dbReference>
<comment type="subcellular location">
    <subcellularLocation>
        <location evidence="3">Cytoplasm</location>
    </subcellularLocation>
    <text evidence="3">The tmRNA-SmpB complex associates with stalled 70S ribosomes.</text>
</comment>
<dbReference type="NCBIfam" id="NF003843">
    <property type="entry name" value="PRK05422.1"/>
    <property type="match status" value="1"/>
</dbReference>
<evidence type="ECO:0000256" key="1">
    <source>
        <dbReference type="ARBA" id="ARBA00022490"/>
    </source>
</evidence>
<evidence type="ECO:0000313" key="4">
    <source>
        <dbReference type="EMBL" id="KRT34612.1"/>
    </source>
</evidence>
<name>A0A0T5X8X2_9BACT</name>
<dbReference type="HAMAP" id="MF_00023">
    <property type="entry name" value="SmpB"/>
    <property type="match status" value="1"/>
</dbReference>
<dbReference type="GO" id="GO:0005829">
    <property type="term" value="C:cytosol"/>
    <property type="evidence" value="ECO:0007669"/>
    <property type="project" value="TreeGrafter"/>
</dbReference>
<proteinExistence type="inferred from homology"/>
<dbReference type="STRING" id="592015.HMPREF1705_03845"/>
<keyword evidence="2 3" id="KW-0694">RNA-binding</keyword>
<protein>
    <recommendedName>
        <fullName evidence="3">SsrA-binding protein</fullName>
    </recommendedName>
    <alternativeName>
        <fullName evidence="3">Small protein B</fullName>
    </alternativeName>
</protein>
<reference evidence="5" key="1">
    <citation type="submission" date="2012-09" db="EMBL/GenBank/DDBJ databases">
        <authorList>
            <person name="Weinstock G."/>
            <person name="Sodergren E."/>
            <person name="Clifton S."/>
            <person name="Fulton L."/>
            <person name="Fulton B."/>
            <person name="Courtney L."/>
            <person name="Fronick C."/>
            <person name="Harrison M."/>
            <person name="Strong C."/>
            <person name="Farmer C."/>
            <person name="Delehaunty K."/>
            <person name="Markovic C."/>
            <person name="Hall O."/>
            <person name="Minx P."/>
            <person name="Tomlinson C."/>
            <person name="Mitreva M."/>
            <person name="Nelson J."/>
            <person name="Hou S."/>
            <person name="Wollam A."/>
            <person name="Pepin K.H."/>
            <person name="Johnson M."/>
            <person name="Bhonagiri V."/>
            <person name="Nash W.E."/>
            <person name="Suruliraj S."/>
            <person name="Warren W."/>
            <person name="Chinwalla A."/>
            <person name="Mardis E.R."/>
            <person name="Wilson R.K."/>
        </authorList>
    </citation>
    <scope>NUCLEOTIDE SEQUENCE [LARGE SCALE GENOMIC DNA]</scope>
    <source>
        <strain evidence="5">OS1</strain>
    </source>
</reference>
<dbReference type="InterPro" id="IPR000037">
    <property type="entry name" value="SsrA-bd_prot"/>
</dbReference>
<dbReference type="eggNOG" id="COG0691">
    <property type="taxonomic scope" value="Bacteria"/>
</dbReference>
<evidence type="ECO:0000313" key="5">
    <source>
        <dbReference type="Proteomes" id="UP000005273"/>
    </source>
</evidence>
<keyword evidence="5" id="KW-1185">Reference proteome</keyword>
<dbReference type="SUPFAM" id="SSF74982">
    <property type="entry name" value="Small protein B (SmpB)"/>
    <property type="match status" value="1"/>
</dbReference>
<dbReference type="PANTHER" id="PTHR30308:SF2">
    <property type="entry name" value="SSRA-BINDING PROTEIN"/>
    <property type="match status" value="1"/>
</dbReference>
<sequence length="152" mass="17704">MDKKIVAQNRRARHDYFILETYEAGLVLTGTEIKSIRAGRVNLKDGYAKIEKGECWLYNVHISPYEKGTYYNHDPLRPRKLLLHNDEIKRLIGKTQQQGLTLIPLSIYLKNGKWAKVELALAQGKKVYDKRHAIAERDARLQMERARKITKT</sequence>
<dbReference type="PROSITE" id="PS01317">
    <property type="entry name" value="SSRP"/>
    <property type="match status" value="1"/>
</dbReference>
<dbReference type="InterPro" id="IPR023620">
    <property type="entry name" value="SmpB"/>
</dbReference>
<dbReference type="GO" id="GO:0003723">
    <property type="term" value="F:RNA binding"/>
    <property type="evidence" value="ECO:0007669"/>
    <property type="project" value="UniProtKB-UniRule"/>
</dbReference>
<dbReference type="NCBIfam" id="TIGR00086">
    <property type="entry name" value="smpB"/>
    <property type="match status" value="1"/>
</dbReference>
<dbReference type="RefSeq" id="WP_009200511.1">
    <property type="nucleotide sequence ID" value="NZ_ACJX03000001.1"/>
</dbReference>
<keyword evidence="1 3" id="KW-0963">Cytoplasm</keyword>
<dbReference type="Pfam" id="PF01668">
    <property type="entry name" value="SmpB"/>
    <property type="match status" value="1"/>
</dbReference>
<dbReference type="InterPro" id="IPR020081">
    <property type="entry name" value="SsrA-bd_prot_CS"/>
</dbReference>
<dbReference type="CDD" id="cd09294">
    <property type="entry name" value="SmpB"/>
    <property type="match status" value="1"/>
</dbReference>
<dbReference type="PANTHER" id="PTHR30308">
    <property type="entry name" value="TMRNA-BINDING COMPONENT OF TRANS-TRANSLATION TAGGING COMPLEX"/>
    <property type="match status" value="1"/>
</dbReference>
<dbReference type="AlphaFoldDB" id="A0A0T5X8X2"/>
<comment type="similarity">
    <text evidence="3">Belongs to the SmpB family.</text>
</comment>
<dbReference type="OrthoDB" id="9805462at2"/>
<dbReference type="EMBL" id="ACJX03000001">
    <property type="protein sequence ID" value="KRT34612.1"/>
    <property type="molecule type" value="Genomic_DNA"/>
</dbReference>
<dbReference type="GO" id="GO:0070930">
    <property type="term" value="P:trans-translation-dependent protein tagging"/>
    <property type="evidence" value="ECO:0007669"/>
    <property type="project" value="TreeGrafter"/>
</dbReference>
<dbReference type="Proteomes" id="UP000005273">
    <property type="component" value="Unassembled WGS sequence"/>
</dbReference>